<evidence type="ECO:0000313" key="1">
    <source>
        <dbReference type="EMBL" id="MPN53598.1"/>
    </source>
</evidence>
<accession>A0A645IQF2</accession>
<dbReference type="EMBL" id="VSSQ01120880">
    <property type="protein sequence ID" value="MPN53598.1"/>
    <property type="molecule type" value="Genomic_DNA"/>
</dbReference>
<reference evidence="1" key="1">
    <citation type="submission" date="2019-08" db="EMBL/GenBank/DDBJ databases">
        <authorList>
            <person name="Kucharzyk K."/>
            <person name="Murdoch R.W."/>
            <person name="Higgins S."/>
            <person name="Loffler F."/>
        </authorList>
    </citation>
    <scope>NUCLEOTIDE SEQUENCE</scope>
</reference>
<proteinExistence type="predicted"/>
<protein>
    <submittedName>
        <fullName evidence="1">Uncharacterized protein</fullName>
    </submittedName>
</protein>
<sequence>MSNARHDDKLPLERHAQFSCLGFGDIKIFQSALKAVYTLLVRPGSMTKNTAGFYILLSQHDNGWSGKQFHQVII</sequence>
<dbReference type="AlphaFoldDB" id="A0A645IQF2"/>
<comment type="caution">
    <text evidence="1">The sequence shown here is derived from an EMBL/GenBank/DDBJ whole genome shotgun (WGS) entry which is preliminary data.</text>
</comment>
<name>A0A645IQF2_9ZZZZ</name>
<organism evidence="1">
    <name type="scientific">bioreactor metagenome</name>
    <dbReference type="NCBI Taxonomy" id="1076179"/>
    <lineage>
        <taxon>unclassified sequences</taxon>
        <taxon>metagenomes</taxon>
        <taxon>ecological metagenomes</taxon>
    </lineage>
</organism>
<gene>
    <name evidence="1" type="ORF">SDC9_201262</name>
</gene>